<sequence length="50" mass="5782">MVNEIKGMRIEDRHQNQHNRPGNPIYSTHFWRTPQALPQTVPQGTLTASQ</sequence>
<protein>
    <submittedName>
        <fullName evidence="2">Uncharacterized protein</fullName>
    </submittedName>
</protein>
<reference evidence="2 4" key="1">
    <citation type="submission" date="2016-10" db="EMBL/GenBank/DDBJ databases">
        <authorList>
            <person name="de Groot N.N."/>
        </authorList>
    </citation>
    <scope>NUCLEOTIDE SEQUENCE [LARGE SCALE GENOMIC DNA]</scope>
    <source>
        <strain evidence="2 4">DSM 10495</strain>
    </source>
</reference>
<feature type="compositionally biased region" description="Basic and acidic residues" evidence="1">
    <location>
        <begin position="1"/>
        <end position="15"/>
    </location>
</feature>
<keyword evidence="4" id="KW-1185">Reference proteome</keyword>
<evidence type="ECO:0000256" key="1">
    <source>
        <dbReference type="SAM" id="MobiDB-lite"/>
    </source>
</evidence>
<evidence type="ECO:0000313" key="2">
    <source>
        <dbReference type="EMBL" id="SEB48189.1"/>
    </source>
</evidence>
<dbReference type="EMBL" id="FNSN01000003">
    <property type="protein sequence ID" value="SEB48189.1"/>
    <property type="molecule type" value="Genomic_DNA"/>
</dbReference>
<gene>
    <name evidence="2" type="ORF">SAMN04489745_0311</name>
    <name evidence="3" type="ORF">SAMN04489745_3603</name>
</gene>
<dbReference type="AlphaFoldDB" id="A0A1H4JPF8"/>
<dbReference type="Proteomes" id="UP000182652">
    <property type="component" value="Unassembled WGS sequence"/>
</dbReference>
<name>A0A1H4JPF8_9MICC</name>
<proteinExistence type="predicted"/>
<organism evidence="2 4">
    <name type="scientific">Arthrobacter woluwensis</name>
    <dbReference type="NCBI Taxonomy" id="156980"/>
    <lineage>
        <taxon>Bacteria</taxon>
        <taxon>Bacillati</taxon>
        <taxon>Actinomycetota</taxon>
        <taxon>Actinomycetes</taxon>
        <taxon>Micrococcales</taxon>
        <taxon>Micrococcaceae</taxon>
        <taxon>Arthrobacter</taxon>
    </lineage>
</organism>
<evidence type="ECO:0000313" key="4">
    <source>
        <dbReference type="Proteomes" id="UP000182652"/>
    </source>
</evidence>
<accession>A0A1H4JPF8</accession>
<evidence type="ECO:0000313" key="3">
    <source>
        <dbReference type="EMBL" id="SEC98022.1"/>
    </source>
</evidence>
<dbReference type="EMBL" id="FNSN01000007">
    <property type="protein sequence ID" value="SEC98022.1"/>
    <property type="molecule type" value="Genomic_DNA"/>
</dbReference>
<feature type="region of interest" description="Disordered" evidence="1">
    <location>
        <begin position="1"/>
        <end position="29"/>
    </location>
</feature>